<comment type="caution">
    <text evidence="2">The sequence shown here is derived from an EMBL/GenBank/DDBJ whole genome shotgun (WGS) entry which is preliminary data.</text>
</comment>
<organism evidence="2 3">
    <name type="scientific">Coptis chinensis</name>
    <dbReference type="NCBI Taxonomy" id="261450"/>
    <lineage>
        <taxon>Eukaryota</taxon>
        <taxon>Viridiplantae</taxon>
        <taxon>Streptophyta</taxon>
        <taxon>Embryophyta</taxon>
        <taxon>Tracheophyta</taxon>
        <taxon>Spermatophyta</taxon>
        <taxon>Magnoliopsida</taxon>
        <taxon>Ranunculales</taxon>
        <taxon>Ranunculaceae</taxon>
        <taxon>Coptidoideae</taxon>
        <taxon>Coptis</taxon>
    </lineage>
</organism>
<dbReference type="InterPro" id="IPR036291">
    <property type="entry name" value="NAD(P)-bd_dom_sf"/>
</dbReference>
<dbReference type="OrthoDB" id="419598at2759"/>
<dbReference type="SUPFAM" id="SSF51735">
    <property type="entry name" value="NAD(P)-binding Rossmann-fold domains"/>
    <property type="match status" value="1"/>
</dbReference>
<evidence type="ECO:0000259" key="1">
    <source>
        <dbReference type="Pfam" id="PF01370"/>
    </source>
</evidence>
<accession>A0A835MDV6</accession>
<sequence length="251" mass="28434">AYLCEGDAFLALEEASAAENSYTVALQIDLSIRRSKSFKARVKKLQDKLTAADMVDAVDPKSRHKGKLETKNLLQSRDMNWTSIRLVYIYGPLNYNPVEEWFFHRLKDGRPIPVPNSGVQITQLGHVKDMVTAFIQVLGNEKASKQIFNISREKYVTFDGLEKACAKAVGFPEPEIVHYNPKEFDFGKKKSFPSVTRQPYISGNLTTFNFTKDEGANSKQSYKWQRVLLKVIGEALARDQAQNIDPKVGRL</sequence>
<gene>
    <name evidence="2" type="ORF">IFM89_010815</name>
</gene>
<dbReference type="Gene3D" id="3.40.50.720">
    <property type="entry name" value="NAD(P)-binding Rossmann-like Domain"/>
    <property type="match status" value="1"/>
</dbReference>
<keyword evidence="3" id="KW-1185">Reference proteome</keyword>
<evidence type="ECO:0000313" key="3">
    <source>
        <dbReference type="Proteomes" id="UP000631114"/>
    </source>
</evidence>
<dbReference type="PANTHER" id="PTHR47682">
    <property type="entry name" value="TETRATRICOPEPTIDE REPEAT (TPR)-CONTAINING PROTEIN"/>
    <property type="match status" value="1"/>
</dbReference>
<name>A0A835MDV6_9MAGN</name>
<dbReference type="PANTHER" id="PTHR47682:SF1">
    <property type="entry name" value="TETRATRICOPEPTIDE REPEAT (TPR)-CONTAINING PROTEIN"/>
    <property type="match status" value="1"/>
</dbReference>
<evidence type="ECO:0000313" key="2">
    <source>
        <dbReference type="EMBL" id="KAF9620156.1"/>
    </source>
</evidence>
<dbReference type="AlphaFoldDB" id="A0A835MDV6"/>
<dbReference type="Pfam" id="PF01370">
    <property type="entry name" value="Epimerase"/>
    <property type="match status" value="1"/>
</dbReference>
<dbReference type="EMBL" id="JADFTS010000002">
    <property type="protein sequence ID" value="KAF9620156.1"/>
    <property type="molecule type" value="Genomic_DNA"/>
</dbReference>
<dbReference type="Proteomes" id="UP000631114">
    <property type="component" value="Unassembled WGS sequence"/>
</dbReference>
<dbReference type="InterPro" id="IPR001509">
    <property type="entry name" value="Epimerase_deHydtase"/>
</dbReference>
<reference evidence="2 3" key="1">
    <citation type="submission" date="2020-10" db="EMBL/GenBank/DDBJ databases">
        <title>The Coptis chinensis genome and diversification of protoberbering-type alkaloids.</title>
        <authorList>
            <person name="Wang B."/>
            <person name="Shu S."/>
            <person name="Song C."/>
            <person name="Liu Y."/>
        </authorList>
    </citation>
    <scope>NUCLEOTIDE SEQUENCE [LARGE SCALE GENOMIC DNA]</scope>
    <source>
        <strain evidence="2">HL-2020</strain>
        <tissue evidence="2">Leaf</tissue>
    </source>
</reference>
<protein>
    <recommendedName>
        <fullName evidence="1">NAD-dependent epimerase/dehydratase domain-containing protein</fullName>
    </recommendedName>
</protein>
<proteinExistence type="predicted"/>
<feature type="domain" description="NAD-dependent epimerase/dehydratase" evidence="1">
    <location>
        <begin position="69"/>
        <end position="150"/>
    </location>
</feature>
<feature type="non-terminal residue" evidence="2">
    <location>
        <position position="251"/>
    </location>
</feature>